<proteinExistence type="predicted"/>
<dbReference type="CDD" id="cd07078">
    <property type="entry name" value="ALDH"/>
    <property type="match status" value="1"/>
</dbReference>
<dbReference type="Gene3D" id="3.40.309.10">
    <property type="entry name" value="Aldehyde Dehydrogenase, Chain A, domain 2"/>
    <property type="match status" value="1"/>
</dbReference>
<dbReference type="InterPro" id="IPR047110">
    <property type="entry name" value="GABD/Sad-like"/>
</dbReference>
<dbReference type="RefSeq" id="WP_311940386.1">
    <property type="nucleotide sequence ID" value="NZ_JAVSCK010000003.1"/>
</dbReference>
<comment type="caution">
    <text evidence="3">The sequence shown here is derived from an EMBL/GenBank/DDBJ whole genome shotgun (WGS) entry which is preliminary data.</text>
</comment>
<feature type="domain" description="Aldehyde dehydrogenase" evidence="2">
    <location>
        <begin position="4"/>
        <end position="453"/>
    </location>
</feature>
<name>A0ABW3RDM9_9FLAO</name>
<dbReference type="InterPro" id="IPR016161">
    <property type="entry name" value="Ald_DH/histidinol_DH"/>
</dbReference>
<dbReference type="PANTHER" id="PTHR43217:SF1">
    <property type="entry name" value="SUCCINATE SEMIALDEHYDE DEHYDROGENASE [NAD(P)+] SAD"/>
    <property type="match status" value="1"/>
</dbReference>
<protein>
    <submittedName>
        <fullName evidence="3">Aldehyde dehydrogenase family protein</fullName>
    </submittedName>
</protein>
<keyword evidence="4" id="KW-1185">Reference proteome</keyword>
<accession>A0ABW3RDM9</accession>
<keyword evidence="1" id="KW-0560">Oxidoreductase</keyword>
<evidence type="ECO:0000259" key="2">
    <source>
        <dbReference type="Pfam" id="PF00171"/>
    </source>
</evidence>
<dbReference type="SUPFAM" id="SSF53720">
    <property type="entry name" value="ALDH-like"/>
    <property type="match status" value="1"/>
</dbReference>
<gene>
    <name evidence="3" type="ORF">ACFQ2E_12215</name>
</gene>
<evidence type="ECO:0000313" key="4">
    <source>
        <dbReference type="Proteomes" id="UP001597163"/>
    </source>
</evidence>
<dbReference type="InterPro" id="IPR016162">
    <property type="entry name" value="Ald_DH_N"/>
</dbReference>
<reference evidence="4" key="1">
    <citation type="journal article" date="2019" name="Int. J. Syst. Evol. Microbiol.">
        <title>The Global Catalogue of Microorganisms (GCM) 10K type strain sequencing project: providing services to taxonomists for standard genome sequencing and annotation.</title>
        <authorList>
            <consortium name="The Broad Institute Genomics Platform"/>
            <consortium name="The Broad Institute Genome Sequencing Center for Infectious Disease"/>
            <person name="Wu L."/>
            <person name="Ma J."/>
        </authorList>
    </citation>
    <scope>NUCLEOTIDE SEQUENCE [LARGE SCALE GENOMIC DNA]</scope>
    <source>
        <strain evidence="4">CCUG 63246</strain>
    </source>
</reference>
<dbReference type="Gene3D" id="3.40.605.10">
    <property type="entry name" value="Aldehyde Dehydrogenase, Chain A, domain 1"/>
    <property type="match status" value="1"/>
</dbReference>
<dbReference type="InterPro" id="IPR016163">
    <property type="entry name" value="Ald_DH_C"/>
</dbReference>
<dbReference type="PANTHER" id="PTHR43217">
    <property type="entry name" value="SUCCINATE SEMIALDEHYDE DEHYDROGENASE [NAD(P)+] SAD"/>
    <property type="match status" value="1"/>
</dbReference>
<sequence length="453" mass="50901">MKIISTNPSRNYEPIGEVQMTSNIEIEALVKSAHRAQKKWEKVSLSKRISYLNELLNRFSLERDKLSQLSSKEMGMPISQARGDMENGINYFSWYLENASKYLSPEITYQKNGEINEVHYMPIGVVASVISWNFPFSIFVWQVIQNLIVGNVVIFKHSEETPLFGKEIERIFKESNIPEGVFTEVFGGKETGEFLMQQDVDMITFTGSSKVGKKLYQIGAEKFIPVLMELGGSAPGIVFEDADLDNIIESLYIKRFLNCGQCCDGLKRLIVHESRWDETIEKLSEIIGNKKFGLSEDEATQIGPLTSKTQVDTIEKQVNDAINKGAKAIIGGKRPKHLKGAFFEPTILVNVTKDMAVWNEEVFGPVLPVVSFKNYDEAIGLANDTKYGLGGYVFTEDKELFNQTVFDVKTGMLAHNSTSYVKPCNPFGGIKDSGMSRENGKFGFHDVCQIKII</sequence>
<dbReference type="EMBL" id="JBHTLJ010000003">
    <property type="protein sequence ID" value="MFD1163189.1"/>
    <property type="molecule type" value="Genomic_DNA"/>
</dbReference>
<evidence type="ECO:0000313" key="3">
    <source>
        <dbReference type="EMBL" id="MFD1163189.1"/>
    </source>
</evidence>
<dbReference type="Proteomes" id="UP001597163">
    <property type="component" value="Unassembled WGS sequence"/>
</dbReference>
<evidence type="ECO:0000256" key="1">
    <source>
        <dbReference type="ARBA" id="ARBA00023002"/>
    </source>
</evidence>
<organism evidence="3 4">
    <name type="scientific">Hwangdonia seohaensis</name>
    <dbReference type="NCBI Taxonomy" id="1240727"/>
    <lineage>
        <taxon>Bacteria</taxon>
        <taxon>Pseudomonadati</taxon>
        <taxon>Bacteroidota</taxon>
        <taxon>Flavobacteriia</taxon>
        <taxon>Flavobacteriales</taxon>
        <taxon>Flavobacteriaceae</taxon>
        <taxon>Hwangdonia</taxon>
    </lineage>
</organism>
<dbReference type="InterPro" id="IPR015590">
    <property type="entry name" value="Aldehyde_DH_dom"/>
</dbReference>
<dbReference type="Pfam" id="PF00171">
    <property type="entry name" value="Aldedh"/>
    <property type="match status" value="1"/>
</dbReference>